<feature type="chain" id="PRO_5032942185" evidence="1">
    <location>
        <begin position="29"/>
        <end position="166"/>
    </location>
</feature>
<protein>
    <submittedName>
        <fullName evidence="2">Uncharacterized protein</fullName>
    </submittedName>
</protein>
<organism evidence="2 3">
    <name type="scientific">Oceaniferula marina</name>
    <dbReference type="NCBI Taxonomy" id="2748318"/>
    <lineage>
        <taxon>Bacteria</taxon>
        <taxon>Pseudomonadati</taxon>
        <taxon>Verrucomicrobiota</taxon>
        <taxon>Verrucomicrobiia</taxon>
        <taxon>Verrucomicrobiales</taxon>
        <taxon>Verrucomicrobiaceae</taxon>
        <taxon>Oceaniferula</taxon>
    </lineage>
</organism>
<reference evidence="2 3" key="1">
    <citation type="submission" date="2020-07" db="EMBL/GenBank/DDBJ databases">
        <title>Roseicoccus Jingziensis gen. nov., sp. nov., isolated from coastal seawater.</title>
        <authorList>
            <person name="Feng X."/>
        </authorList>
    </citation>
    <scope>NUCLEOTIDE SEQUENCE [LARGE SCALE GENOMIC DNA]</scope>
    <source>
        <strain evidence="2 3">N1E253</strain>
    </source>
</reference>
<evidence type="ECO:0000313" key="3">
    <source>
        <dbReference type="Proteomes" id="UP000557872"/>
    </source>
</evidence>
<keyword evidence="3" id="KW-1185">Reference proteome</keyword>
<keyword evidence="1" id="KW-0732">Signal</keyword>
<proteinExistence type="predicted"/>
<dbReference type="Proteomes" id="UP000557872">
    <property type="component" value="Unassembled WGS sequence"/>
</dbReference>
<evidence type="ECO:0000313" key="2">
    <source>
        <dbReference type="EMBL" id="NWK56371.1"/>
    </source>
</evidence>
<sequence>MPHFSPLNILQTFTILSCLLFIVQPAEAFDSDKESKESYQVLSTHETQAVFKGTSERKCRHMTALCPDRCNHGGTVAEFTITRYLRYDKPGKYGDPKTKLFTTMLKKPDMDQKTIERIGKLAPGTALTLNWEHRYISRTYSDGTSAKFPRRVITKLETSPLALPAK</sequence>
<dbReference type="RefSeq" id="WP_178933149.1">
    <property type="nucleotide sequence ID" value="NZ_JACBAZ010000004.1"/>
</dbReference>
<accession>A0A851GKL1</accession>
<evidence type="ECO:0000256" key="1">
    <source>
        <dbReference type="SAM" id="SignalP"/>
    </source>
</evidence>
<comment type="caution">
    <text evidence="2">The sequence shown here is derived from an EMBL/GenBank/DDBJ whole genome shotgun (WGS) entry which is preliminary data.</text>
</comment>
<name>A0A851GKL1_9BACT</name>
<dbReference type="EMBL" id="JACBAZ010000004">
    <property type="protein sequence ID" value="NWK56371.1"/>
    <property type="molecule type" value="Genomic_DNA"/>
</dbReference>
<dbReference type="AlphaFoldDB" id="A0A851GKL1"/>
<feature type="signal peptide" evidence="1">
    <location>
        <begin position="1"/>
        <end position="28"/>
    </location>
</feature>
<gene>
    <name evidence="2" type="ORF">HW115_12175</name>
</gene>